<dbReference type="Pfam" id="PF06718">
    <property type="entry name" value="DUF1203"/>
    <property type="match status" value="1"/>
</dbReference>
<organism evidence="1 2">
    <name type="scientific">Kitasatospora viridis</name>
    <dbReference type="NCBI Taxonomy" id="281105"/>
    <lineage>
        <taxon>Bacteria</taxon>
        <taxon>Bacillati</taxon>
        <taxon>Actinomycetota</taxon>
        <taxon>Actinomycetes</taxon>
        <taxon>Kitasatosporales</taxon>
        <taxon>Streptomycetaceae</taxon>
        <taxon>Kitasatospora</taxon>
    </lineage>
</organism>
<keyword evidence="2" id="KW-1185">Reference proteome</keyword>
<protein>
    <submittedName>
        <fullName evidence="1">Uncharacterized protein DUF1203</fullName>
    </submittedName>
</protein>
<dbReference type="OrthoDB" id="118609at2"/>
<reference evidence="1 2" key="1">
    <citation type="submission" date="2019-06" db="EMBL/GenBank/DDBJ databases">
        <title>Sequencing the genomes of 1000 actinobacteria strains.</title>
        <authorList>
            <person name="Klenk H.-P."/>
        </authorList>
    </citation>
    <scope>NUCLEOTIDE SEQUENCE [LARGE SCALE GENOMIC DNA]</scope>
    <source>
        <strain evidence="1 2">DSM 44826</strain>
    </source>
</reference>
<dbReference type="RefSeq" id="WP_145904670.1">
    <property type="nucleotide sequence ID" value="NZ_BAAAMZ010000018.1"/>
</dbReference>
<dbReference type="AlphaFoldDB" id="A0A561UFR0"/>
<dbReference type="InterPro" id="IPR009593">
    <property type="entry name" value="DUF1203"/>
</dbReference>
<dbReference type="PIRSF" id="PIRSF034110">
    <property type="entry name" value="DUF1203"/>
    <property type="match status" value="1"/>
</dbReference>
<name>A0A561UFR0_9ACTN</name>
<evidence type="ECO:0000313" key="2">
    <source>
        <dbReference type="Proteomes" id="UP000317940"/>
    </source>
</evidence>
<accession>A0A561UFR0</accession>
<dbReference type="EMBL" id="VIWT01000001">
    <property type="protein sequence ID" value="TWF98202.1"/>
    <property type="molecule type" value="Genomic_DNA"/>
</dbReference>
<sequence length="167" mass="17972">MSTVTTRFTVHPIAPAVLAGLRRTDDAGRPPVPVRGTTGGEPLRCCLRRAEPGADLLLLAYAPLRRWAAETGADPGPYDELGPVYVHARAADCPGAEPGYPAAMHRGDRVLRAYDRDGRILRGVLVEPEPAVAEEALDAMFSDPLVAVVHVRAVAFGCFQHEVRRAD</sequence>
<comment type="caution">
    <text evidence="1">The sequence shown here is derived from an EMBL/GenBank/DDBJ whole genome shotgun (WGS) entry which is preliminary data.</text>
</comment>
<dbReference type="Proteomes" id="UP000317940">
    <property type="component" value="Unassembled WGS sequence"/>
</dbReference>
<proteinExistence type="predicted"/>
<gene>
    <name evidence="1" type="ORF">FHX73_112005</name>
</gene>
<evidence type="ECO:0000313" key="1">
    <source>
        <dbReference type="EMBL" id="TWF98202.1"/>
    </source>
</evidence>